<dbReference type="Proteomes" id="UP000077381">
    <property type="component" value="Unassembled WGS sequence"/>
</dbReference>
<feature type="transmembrane region" description="Helical" evidence="5">
    <location>
        <begin position="344"/>
        <end position="369"/>
    </location>
</feature>
<feature type="transmembrane region" description="Helical" evidence="5">
    <location>
        <begin position="12"/>
        <end position="30"/>
    </location>
</feature>
<dbReference type="AlphaFoldDB" id="A0A177HHF0"/>
<reference evidence="7 8" key="1">
    <citation type="submission" date="2015-12" db="EMBL/GenBank/DDBJ databases">
        <title>Genome sequence of Streptomyces sp. G25.</title>
        <authorList>
            <person name="Poehlein A."/>
            <person name="Roettig A."/>
            <person name="Hiessl S."/>
            <person name="Hauschild P."/>
            <person name="Schauer J."/>
            <person name="Madkour M.H."/>
            <person name="Al-Ansari A.M."/>
            <person name="Almakishah N.H."/>
            <person name="Steinbuechel A."/>
            <person name="Daniel R."/>
        </authorList>
    </citation>
    <scope>NUCLEOTIDE SEQUENCE [LARGE SCALE GENOMIC DNA]</scope>
    <source>
        <strain evidence="8">G25(2015)</strain>
    </source>
</reference>
<dbReference type="RefSeq" id="WP_067285002.1">
    <property type="nucleotide sequence ID" value="NZ_LOHS01000194.1"/>
</dbReference>
<feature type="transmembrane region" description="Helical" evidence="5">
    <location>
        <begin position="62"/>
        <end position="80"/>
    </location>
</feature>
<evidence type="ECO:0000256" key="1">
    <source>
        <dbReference type="ARBA" id="ARBA00004141"/>
    </source>
</evidence>
<evidence type="ECO:0000256" key="5">
    <source>
        <dbReference type="SAM" id="Phobius"/>
    </source>
</evidence>
<dbReference type="EMBL" id="LOHS01000194">
    <property type="protein sequence ID" value="OAH09608.1"/>
    <property type="molecule type" value="Genomic_DNA"/>
</dbReference>
<dbReference type="PATRIC" id="fig|1716141.3.peg.7475"/>
<feature type="transmembrane region" description="Helical" evidence="5">
    <location>
        <begin position="375"/>
        <end position="405"/>
    </location>
</feature>
<evidence type="ECO:0000256" key="4">
    <source>
        <dbReference type="ARBA" id="ARBA00023136"/>
    </source>
</evidence>
<feature type="transmembrane region" description="Helical" evidence="5">
    <location>
        <begin position="37"/>
        <end position="56"/>
    </location>
</feature>
<dbReference type="OrthoDB" id="4074538at2"/>
<feature type="transmembrane region" description="Helical" evidence="5">
    <location>
        <begin position="217"/>
        <end position="248"/>
    </location>
</feature>
<comment type="caution">
    <text evidence="7">The sequence shown here is derived from an EMBL/GenBank/DDBJ whole genome shotgun (WGS) entry which is preliminary data.</text>
</comment>
<name>A0A177HHF0_9ACTN</name>
<protein>
    <submittedName>
        <fullName evidence="7">O-antigen ligase</fullName>
    </submittedName>
</protein>
<feature type="transmembrane region" description="Helical" evidence="5">
    <location>
        <begin position="254"/>
        <end position="273"/>
    </location>
</feature>
<keyword evidence="7" id="KW-0436">Ligase</keyword>
<keyword evidence="3 5" id="KW-1133">Transmembrane helix</keyword>
<evidence type="ECO:0000256" key="3">
    <source>
        <dbReference type="ARBA" id="ARBA00022989"/>
    </source>
</evidence>
<dbReference type="STRING" id="1716141.STSP_70640"/>
<dbReference type="Pfam" id="PF04932">
    <property type="entry name" value="Wzy_C"/>
    <property type="match status" value="1"/>
</dbReference>
<evidence type="ECO:0000259" key="6">
    <source>
        <dbReference type="Pfam" id="PF04932"/>
    </source>
</evidence>
<feature type="transmembrane region" description="Helical" evidence="5">
    <location>
        <begin position="124"/>
        <end position="143"/>
    </location>
</feature>
<keyword evidence="2 5" id="KW-0812">Transmembrane</keyword>
<evidence type="ECO:0000256" key="2">
    <source>
        <dbReference type="ARBA" id="ARBA00022692"/>
    </source>
</evidence>
<evidence type="ECO:0000313" key="7">
    <source>
        <dbReference type="EMBL" id="OAH09608.1"/>
    </source>
</evidence>
<keyword evidence="4 5" id="KW-0472">Membrane</keyword>
<feature type="domain" description="O-antigen ligase-related" evidence="6">
    <location>
        <begin position="218"/>
        <end position="356"/>
    </location>
</feature>
<proteinExistence type="predicted"/>
<gene>
    <name evidence="7" type="ORF">STSP_70640</name>
</gene>
<evidence type="ECO:0000313" key="8">
    <source>
        <dbReference type="Proteomes" id="UP000077381"/>
    </source>
</evidence>
<dbReference type="GO" id="GO:0016020">
    <property type="term" value="C:membrane"/>
    <property type="evidence" value="ECO:0007669"/>
    <property type="project" value="UniProtKB-SubCell"/>
</dbReference>
<organism evidence="7 8">
    <name type="scientific">Streptomyces jeddahensis</name>
    <dbReference type="NCBI Taxonomy" id="1716141"/>
    <lineage>
        <taxon>Bacteria</taxon>
        <taxon>Bacillati</taxon>
        <taxon>Actinomycetota</taxon>
        <taxon>Actinomycetes</taxon>
        <taxon>Kitasatosporales</taxon>
        <taxon>Streptomycetaceae</taxon>
        <taxon>Streptomyces</taxon>
    </lineage>
</organism>
<sequence length="447" mass="46758">MTALVTMAPQTLFMACAGLLVFGALTVIYIHCSGLGIGLFGCTAAWGVVAGAPPSVPLGIDAQPADILVLAALTAALFTLVSGPRPPCTPELGALAVLMLLVLGSLAAGAVAHGLQAAGNEARVSFLHVFGVAAYVAVARPGLDLLPAFRRVWIGLALLSALVALIGWSRYGIGSNSSQVLIDGRLANGRPVTAVAALLICQAALIMLVLGRRCARLLAGILLLVMVLLQHRSVWVCALVMVGGWLLLRPQHRLRALAGTAAAVAVATVVVLLGHGLALMETLAQSASDDRTMNWRVAGWASLLEQLRDLPDWLLGRPFGTGFARLGSAHAVIDVSPHNYYLQLLLRIGLVGLAALALLLVCALCRVGRRDSVGLLLWLLVLGELVFWITYAPGLTGGLLIGLLLRYAAETGLRRPGRAAPPPPVRTLPATALVQRPGRQENSHVPV</sequence>
<feature type="transmembrane region" description="Helical" evidence="5">
    <location>
        <begin position="191"/>
        <end position="210"/>
    </location>
</feature>
<feature type="transmembrane region" description="Helical" evidence="5">
    <location>
        <begin position="92"/>
        <end position="112"/>
    </location>
</feature>
<keyword evidence="8" id="KW-1185">Reference proteome</keyword>
<dbReference type="InterPro" id="IPR007016">
    <property type="entry name" value="O-antigen_ligase-rel_domated"/>
</dbReference>
<accession>A0A177HHF0</accession>
<dbReference type="GO" id="GO:0016874">
    <property type="term" value="F:ligase activity"/>
    <property type="evidence" value="ECO:0007669"/>
    <property type="project" value="UniProtKB-KW"/>
</dbReference>
<comment type="subcellular location">
    <subcellularLocation>
        <location evidence="1">Membrane</location>
        <topology evidence="1">Multi-pass membrane protein</topology>
    </subcellularLocation>
</comment>
<feature type="transmembrane region" description="Helical" evidence="5">
    <location>
        <begin position="152"/>
        <end position="171"/>
    </location>
</feature>